<gene>
    <name evidence="1" type="ORF">GCM10009863_43310</name>
</gene>
<keyword evidence="2" id="KW-1185">Reference proteome</keyword>
<protein>
    <submittedName>
        <fullName evidence="1">Uncharacterized protein</fullName>
    </submittedName>
</protein>
<dbReference type="RefSeq" id="WP_344567993.1">
    <property type="nucleotide sequence ID" value="NZ_BAAARJ010000014.1"/>
</dbReference>
<comment type="caution">
    <text evidence="1">The sequence shown here is derived from an EMBL/GenBank/DDBJ whole genome shotgun (WGS) entry which is preliminary data.</text>
</comment>
<proteinExistence type="predicted"/>
<evidence type="ECO:0000313" key="1">
    <source>
        <dbReference type="EMBL" id="GAA2624187.1"/>
    </source>
</evidence>
<reference evidence="1 2" key="1">
    <citation type="journal article" date="2019" name="Int. J. Syst. Evol. Microbiol.">
        <title>The Global Catalogue of Microorganisms (GCM) 10K type strain sequencing project: providing services to taxonomists for standard genome sequencing and annotation.</title>
        <authorList>
            <consortium name="The Broad Institute Genomics Platform"/>
            <consortium name="The Broad Institute Genome Sequencing Center for Infectious Disease"/>
            <person name="Wu L."/>
            <person name="Ma J."/>
        </authorList>
    </citation>
    <scope>NUCLEOTIDE SEQUENCE [LARGE SCALE GENOMIC DNA]</scope>
    <source>
        <strain evidence="1 2">JCM 16373</strain>
    </source>
</reference>
<dbReference type="EMBL" id="BAAARJ010000014">
    <property type="protein sequence ID" value="GAA2624187.1"/>
    <property type="molecule type" value="Genomic_DNA"/>
</dbReference>
<sequence>MPEKSVPVELPSALYFATVSAVWGGGRAFYDPESEGPTLAVAHLVTPGQFADIAAQEMYRPPGTDLDLASVLADGRATLGDGRYETLVHAGTLRSRPVLTFTAPWRATDVPTSRLPRPTSLTWRRGYGSRAAGAWSGSRPVWGPPRGYLCRGGGGAYSLITLLVPAFWERCSGLRSEASDTRRSKPVRLVMRAGSRRIPSRQPQQSRSLADVRLMRMLHS</sequence>
<dbReference type="Proteomes" id="UP001501447">
    <property type="component" value="Unassembled WGS sequence"/>
</dbReference>
<organism evidence="1 2">
    <name type="scientific">Streptomyces axinellae</name>
    <dbReference type="NCBI Taxonomy" id="552788"/>
    <lineage>
        <taxon>Bacteria</taxon>
        <taxon>Bacillati</taxon>
        <taxon>Actinomycetota</taxon>
        <taxon>Actinomycetes</taxon>
        <taxon>Kitasatosporales</taxon>
        <taxon>Streptomycetaceae</taxon>
        <taxon>Streptomyces</taxon>
    </lineage>
</organism>
<evidence type="ECO:0000313" key="2">
    <source>
        <dbReference type="Proteomes" id="UP001501447"/>
    </source>
</evidence>
<accession>A0ABN3QEA4</accession>
<name>A0ABN3QEA4_9ACTN</name>